<feature type="compositionally biased region" description="Polar residues" evidence="2">
    <location>
        <begin position="38"/>
        <end position="50"/>
    </location>
</feature>
<feature type="region of interest" description="Disordered" evidence="2">
    <location>
        <begin position="20"/>
        <end position="61"/>
    </location>
</feature>
<proteinExistence type="predicted"/>
<evidence type="ECO:0000256" key="2">
    <source>
        <dbReference type="SAM" id="MobiDB-lite"/>
    </source>
</evidence>
<feature type="coiled-coil region" evidence="1">
    <location>
        <begin position="253"/>
        <end position="301"/>
    </location>
</feature>
<dbReference type="HOGENOM" id="CLU_637078_0_0_1"/>
<reference evidence="4" key="3">
    <citation type="submission" date="2015-06" db="UniProtKB">
        <authorList>
            <consortium name="EnsemblMetazoa"/>
        </authorList>
    </citation>
    <scope>IDENTIFICATION</scope>
</reference>
<name>R7TBK2_CAPTE</name>
<keyword evidence="1" id="KW-0175">Coiled coil</keyword>
<sequence length="431" mass="49503">MAEAQGLLCQVIVRNATAPSRRNPRGFQEVEFQPANPSPSHSEPTRNMWNHQGLDRQDTTASEFEQPQYEDTDDMILETFYHQDGSSYTCAYQGGQRFLLDSSTQDWHPFPKSWYKQGVLVTDVPTHATQESGAASASQVNSGDDREGFIMHPKKGRLPTYIFEEKRNVHYFFDKDNGCWVRLPISWELHSESIVKLVNPIEEALPDWKDRHDILAALRVSNYDPHDCIATYLTIGDHGALAAARRRDDNNIMQAKDEQIKEHKTEIKKLKKKLDKVMKSLAQSENERQVAEAMVETLNDRVSSLEVIAATSRAQMEASERPKTAASRHHYQDQVDAQTVIAVHQSTQDVHKDHVKLRMEVERRFTEVNSMMQQARGERSKFKASLSCWLLQLNVYVGRISRVDTGQSTELAEMKELYQREALQRKLLYNK</sequence>
<keyword evidence="5" id="KW-1185">Reference proteome</keyword>
<evidence type="ECO:0000313" key="5">
    <source>
        <dbReference type="Proteomes" id="UP000014760"/>
    </source>
</evidence>
<evidence type="ECO:0000313" key="3">
    <source>
        <dbReference type="EMBL" id="ELT88481.1"/>
    </source>
</evidence>
<dbReference type="OrthoDB" id="3176171at2759"/>
<organism evidence="3">
    <name type="scientific">Capitella teleta</name>
    <name type="common">Polychaete worm</name>
    <dbReference type="NCBI Taxonomy" id="283909"/>
    <lineage>
        <taxon>Eukaryota</taxon>
        <taxon>Metazoa</taxon>
        <taxon>Spiralia</taxon>
        <taxon>Lophotrochozoa</taxon>
        <taxon>Annelida</taxon>
        <taxon>Polychaeta</taxon>
        <taxon>Sedentaria</taxon>
        <taxon>Scolecida</taxon>
        <taxon>Capitellidae</taxon>
        <taxon>Capitella</taxon>
    </lineage>
</organism>
<dbReference type="Proteomes" id="UP000014760">
    <property type="component" value="Unassembled WGS sequence"/>
</dbReference>
<protein>
    <submittedName>
        <fullName evidence="3 4">Uncharacterized protein</fullName>
    </submittedName>
</protein>
<dbReference type="EMBL" id="KB311845">
    <property type="protein sequence ID" value="ELT88481.1"/>
    <property type="molecule type" value="Genomic_DNA"/>
</dbReference>
<gene>
    <name evidence="3" type="ORF">CAPTEDRAFT_202491</name>
</gene>
<dbReference type="EnsemblMetazoa" id="CapteT202491">
    <property type="protein sequence ID" value="CapteP202491"/>
    <property type="gene ID" value="CapteG202491"/>
</dbReference>
<reference evidence="3 5" key="2">
    <citation type="journal article" date="2013" name="Nature">
        <title>Insights into bilaterian evolution from three spiralian genomes.</title>
        <authorList>
            <person name="Simakov O."/>
            <person name="Marletaz F."/>
            <person name="Cho S.J."/>
            <person name="Edsinger-Gonzales E."/>
            <person name="Havlak P."/>
            <person name="Hellsten U."/>
            <person name="Kuo D.H."/>
            <person name="Larsson T."/>
            <person name="Lv J."/>
            <person name="Arendt D."/>
            <person name="Savage R."/>
            <person name="Osoegawa K."/>
            <person name="de Jong P."/>
            <person name="Grimwood J."/>
            <person name="Chapman J.A."/>
            <person name="Shapiro H."/>
            <person name="Aerts A."/>
            <person name="Otillar R.P."/>
            <person name="Terry A.Y."/>
            <person name="Boore J.L."/>
            <person name="Grigoriev I.V."/>
            <person name="Lindberg D.R."/>
            <person name="Seaver E.C."/>
            <person name="Weisblat D.A."/>
            <person name="Putnam N.H."/>
            <person name="Rokhsar D.S."/>
        </authorList>
    </citation>
    <scope>NUCLEOTIDE SEQUENCE</scope>
    <source>
        <strain evidence="3 5">I ESC-2004</strain>
    </source>
</reference>
<reference evidence="5" key="1">
    <citation type="submission" date="2012-12" db="EMBL/GenBank/DDBJ databases">
        <authorList>
            <person name="Hellsten U."/>
            <person name="Grimwood J."/>
            <person name="Chapman J.A."/>
            <person name="Shapiro H."/>
            <person name="Aerts A."/>
            <person name="Otillar R.P."/>
            <person name="Terry A.Y."/>
            <person name="Boore J.L."/>
            <person name="Simakov O."/>
            <person name="Marletaz F."/>
            <person name="Cho S.-J."/>
            <person name="Edsinger-Gonzales E."/>
            <person name="Havlak P."/>
            <person name="Kuo D.-H."/>
            <person name="Larsson T."/>
            <person name="Lv J."/>
            <person name="Arendt D."/>
            <person name="Savage R."/>
            <person name="Osoegawa K."/>
            <person name="de Jong P."/>
            <person name="Lindberg D.R."/>
            <person name="Seaver E.C."/>
            <person name="Weisblat D.A."/>
            <person name="Putnam N.H."/>
            <person name="Grigoriev I.V."/>
            <person name="Rokhsar D.S."/>
        </authorList>
    </citation>
    <scope>NUCLEOTIDE SEQUENCE</scope>
    <source>
        <strain evidence="5">I ESC-2004</strain>
    </source>
</reference>
<dbReference type="AlphaFoldDB" id="R7TBK2"/>
<dbReference type="EMBL" id="AMQN01015378">
    <property type="status" value="NOT_ANNOTATED_CDS"/>
    <property type="molecule type" value="Genomic_DNA"/>
</dbReference>
<accession>R7TBK2</accession>
<feature type="non-terminal residue" evidence="3">
    <location>
        <position position="431"/>
    </location>
</feature>
<evidence type="ECO:0000256" key="1">
    <source>
        <dbReference type="SAM" id="Coils"/>
    </source>
</evidence>
<evidence type="ECO:0000313" key="4">
    <source>
        <dbReference type="EnsemblMetazoa" id="CapteP202491"/>
    </source>
</evidence>